<evidence type="ECO:0000313" key="2">
    <source>
        <dbReference type="EMBL" id="MPM81910.1"/>
    </source>
</evidence>
<feature type="compositionally biased region" description="Basic and acidic residues" evidence="1">
    <location>
        <begin position="35"/>
        <end position="51"/>
    </location>
</feature>
<protein>
    <submittedName>
        <fullName evidence="2">Uncharacterized protein</fullName>
    </submittedName>
</protein>
<name>A0A645CXJ9_9ZZZZ</name>
<accession>A0A645CXJ9</accession>
<dbReference type="EMBL" id="VSSQ01031131">
    <property type="protein sequence ID" value="MPM81910.1"/>
    <property type="molecule type" value="Genomic_DNA"/>
</dbReference>
<comment type="caution">
    <text evidence="2">The sequence shown here is derived from an EMBL/GenBank/DDBJ whole genome shotgun (WGS) entry which is preliminary data.</text>
</comment>
<proteinExistence type="predicted"/>
<feature type="region of interest" description="Disordered" evidence="1">
    <location>
        <begin position="1"/>
        <end position="73"/>
    </location>
</feature>
<evidence type="ECO:0000256" key="1">
    <source>
        <dbReference type="SAM" id="MobiDB-lite"/>
    </source>
</evidence>
<sequence>MGAPVEAEQCRGGGGDHQRPRVAQDVQDCTRLPMNRHDRHAESEAPHDPTRHKLSRTCRSQHGVEQRQQAPDDVARNHCSGPHVALLILDQLLTCAVWGWWRDSRSQLTPLGSWLGWRRSNSDSRNRRTHKKATSRQIWGAARQLSALKRYQSENRNVEFATNKKRAIEPLSACRCADSA</sequence>
<organism evidence="2">
    <name type="scientific">bioreactor metagenome</name>
    <dbReference type="NCBI Taxonomy" id="1076179"/>
    <lineage>
        <taxon>unclassified sequences</taxon>
        <taxon>metagenomes</taxon>
        <taxon>ecological metagenomes</taxon>
    </lineage>
</organism>
<reference evidence="2" key="1">
    <citation type="submission" date="2019-08" db="EMBL/GenBank/DDBJ databases">
        <authorList>
            <person name="Kucharzyk K."/>
            <person name="Murdoch R.W."/>
            <person name="Higgins S."/>
            <person name="Loffler F."/>
        </authorList>
    </citation>
    <scope>NUCLEOTIDE SEQUENCE</scope>
</reference>
<dbReference type="AlphaFoldDB" id="A0A645CXJ9"/>
<gene>
    <name evidence="2" type="ORF">SDC9_128967</name>
</gene>